<sequence length="91" mass="10151">MIDDRMTLSDPVEELCLFACKETLAHCASPVPVPQRSSGRERFLGKGVLLYSQWCHGKSTATVCLAVPEFLLPPGLRRPVLRKMQPLKLDT</sequence>
<organism evidence="1 2">
    <name type="scientific">Ameca splendens</name>
    <dbReference type="NCBI Taxonomy" id="208324"/>
    <lineage>
        <taxon>Eukaryota</taxon>
        <taxon>Metazoa</taxon>
        <taxon>Chordata</taxon>
        <taxon>Craniata</taxon>
        <taxon>Vertebrata</taxon>
        <taxon>Euteleostomi</taxon>
        <taxon>Actinopterygii</taxon>
        <taxon>Neopterygii</taxon>
        <taxon>Teleostei</taxon>
        <taxon>Neoteleostei</taxon>
        <taxon>Acanthomorphata</taxon>
        <taxon>Ovalentaria</taxon>
        <taxon>Atherinomorphae</taxon>
        <taxon>Cyprinodontiformes</taxon>
        <taxon>Goodeidae</taxon>
        <taxon>Ameca</taxon>
    </lineage>
</organism>
<name>A0ABV0YTX8_9TELE</name>
<comment type="caution">
    <text evidence="1">The sequence shown here is derived from an EMBL/GenBank/DDBJ whole genome shotgun (WGS) entry which is preliminary data.</text>
</comment>
<accession>A0ABV0YTX8</accession>
<gene>
    <name evidence="1" type="ORF">AMECASPLE_033817</name>
</gene>
<proteinExistence type="predicted"/>
<dbReference type="EMBL" id="JAHRIP010042287">
    <property type="protein sequence ID" value="MEQ2297344.1"/>
    <property type="molecule type" value="Genomic_DNA"/>
</dbReference>
<evidence type="ECO:0000313" key="1">
    <source>
        <dbReference type="EMBL" id="MEQ2297344.1"/>
    </source>
</evidence>
<evidence type="ECO:0000313" key="2">
    <source>
        <dbReference type="Proteomes" id="UP001469553"/>
    </source>
</evidence>
<reference evidence="1 2" key="1">
    <citation type="submission" date="2021-06" db="EMBL/GenBank/DDBJ databases">
        <authorList>
            <person name="Palmer J.M."/>
        </authorList>
    </citation>
    <scope>NUCLEOTIDE SEQUENCE [LARGE SCALE GENOMIC DNA]</scope>
    <source>
        <strain evidence="1 2">AS_MEX2019</strain>
        <tissue evidence="1">Muscle</tissue>
    </source>
</reference>
<protein>
    <submittedName>
        <fullName evidence="1">Uncharacterized protein</fullName>
    </submittedName>
</protein>
<dbReference type="Proteomes" id="UP001469553">
    <property type="component" value="Unassembled WGS sequence"/>
</dbReference>
<keyword evidence="2" id="KW-1185">Reference proteome</keyword>